<gene>
    <name evidence="2" type="ORF">HRU87_03885</name>
</gene>
<keyword evidence="1" id="KW-0472">Membrane</keyword>
<accession>A0A7D4QMU9</accession>
<evidence type="ECO:0000256" key="1">
    <source>
        <dbReference type="SAM" id="Phobius"/>
    </source>
</evidence>
<dbReference type="Pfam" id="PF11298">
    <property type="entry name" value="DUF3099"/>
    <property type="match status" value="1"/>
</dbReference>
<feature type="transmembrane region" description="Helical" evidence="1">
    <location>
        <begin position="25"/>
        <end position="42"/>
    </location>
</feature>
<reference evidence="2 3" key="1">
    <citation type="submission" date="2020-05" db="EMBL/GenBank/DDBJ databases">
        <title>Aquirufa sp. strain 15G-AUS-rot a new Aquirufa species.</title>
        <authorList>
            <person name="Pitt A."/>
            <person name="Hahn M.W."/>
        </authorList>
    </citation>
    <scope>NUCLEOTIDE SEQUENCE [LARGE SCALE GENOMIC DNA]</scope>
    <source>
        <strain evidence="2 3">15G-AUS-rot</strain>
    </source>
</reference>
<dbReference type="EMBL" id="CP054056">
    <property type="protein sequence ID" value="QKJ25327.1"/>
    <property type="molecule type" value="Genomic_DNA"/>
</dbReference>
<evidence type="ECO:0000313" key="2">
    <source>
        <dbReference type="EMBL" id="QKJ25327.1"/>
    </source>
</evidence>
<proteinExistence type="predicted"/>
<organism evidence="2 3">
    <name type="scientific">Aquiluna borgnonia</name>
    <dbReference type="NCBI Taxonomy" id="2499157"/>
    <lineage>
        <taxon>Bacteria</taxon>
        <taxon>Bacillati</taxon>
        <taxon>Actinomycetota</taxon>
        <taxon>Actinomycetes</taxon>
        <taxon>Micrococcales</taxon>
        <taxon>Microbacteriaceae</taxon>
        <taxon>Luna cluster</taxon>
        <taxon>Luna-1 subcluster</taxon>
        <taxon>Aquiluna</taxon>
    </lineage>
</organism>
<dbReference type="RefSeq" id="WP_173493624.1">
    <property type="nucleotide sequence ID" value="NZ_CP054056.1"/>
</dbReference>
<dbReference type="KEGG" id="aqg:HRU87_03885"/>
<evidence type="ECO:0000313" key="3">
    <source>
        <dbReference type="Proteomes" id="UP000501003"/>
    </source>
</evidence>
<dbReference type="AlphaFoldDB" id="A0A7D4QMU9"/>
<sequence length="97" mass="10758">MAKRQSATSLDISPDDERKIRMRKYTIAMSVRMVCIVAGVFTTGILMWIFFALAIFLPYFAVVLANAQGGTPSQKSTEITAPKLSISQSQIRIVDDE</sequence>
<protein>
    <submittedName>
        <fullName evidence="2">DUF3099 domain-containing protein</fullName>
    </submittedName>
</protein>
<keyword evidence="3" id="KW-1185">Reference proteome</keyword>
<dbReference type="Proteomes" id="UP000501003">
    <property type="component" value="Chromosome"/>
</dbReference>
<name>A0A7D4QMU9_9MICO</name>
<dbReference type="InterPro" id="IPR021449">
    <property type="entry name" value="DUF3099"/>
</dbReference>
<keyword evidence="1" id="KW-1133">Transmembrane helix</keyword>
<keyword evidence="1" id="KW-0812">Transmembrane</keyword>